<keyword evidence="2" id="KW-0804">Transcription</keyword>
<dbReference type="GO" id="GO:0003676">
    <property type="term" value="F:nucleic acid binding"/>
    <property type="evidence" value="ECO:0007669"/>
    <property type="project" value="InterPro"/>
</dbReference>
<sequence length="365" mass="42203">MLRLSRCFLLFSTPKPSQVFTSATCSTQCPAQVEEAAKNTTDQPTDAIQVFMEWGCNDDDLAKILKRNPYLRNSDAALLQSKLALLSRYELKAPDLVRMINCRPRFLSSRINHYFEERLAFLSSLFESKAFLKRALMANPSLLNYDFNKTIKPVLAQYEELGVSKYDFLFMTCSRPTLISRTSFDEEKLEYIRKTGLSPASKRYKFVVSIIGVSRLETIGEKIANFAKYGFSEEDIFKFIGRSPFVLLLSIEKVQRNMTFVLSTINLEAKIVLDHPHLLYLNLDTKLKPRFLLLRKIEDMDFKSKCPQLSVVSAMRMKEKRFLKAFIECHSKEVADELLEFYMKAKEVKRLAESSRKCVRVGFPF</sequence>
<dbReference type="EMBL" id="JAWXYG010000001">
    <property type="protein sequence ID" value="KAK4285671.1"/>
    <property type="molecule type" value="Genomic_DNA"/>
</dbReference>
<evidence type="ECO:0000313" key="4">
    <source>
        <dbReference type="EMBL" id="KAK4285671.1"/>
    </source>
</evidence>
<name>A0AAE1NAG7_9FABA</name>
<keyword evidence="3" id="KW-0809">Transit peptide</keyword>
<dbReference type="PANTHER" id="PTHR13068:SF223">
    <property type="entry name" value="MITOCHONDRIAL TRANSCRIPTION TERMINATION FACTOR FAMILY PROTEIN"/>
    <property type="match status" value="1"/>
</dbReference>
<dbReference type="Proteomes" id="UP001293593">
    <property type="component" value="Unassembled WGS sequence"/>
</dbReference>
<keyword evidence="2" id="KW-0806">Transcription termination</keyword>
<dbReference type="Pfam" id="PF02536">
    <property type="entry name" value="mTERF"/>
    <property type="match status" value="1"/>
</dbReference>
<keyword evidence="5" id="KW-1185">Reference proteome</keyword>
<evidence type="ECO:0000256" key="1">
    <source>
        <dbReference type="ARBA" id="ARBA00007692"/>
    </source>
</evidence>
<comment type="similarity">
    <text evidence="1">Belongs to the mTERF family.</text>
</comment>
<evidence type="ECO:0000313" key="5">
    <source>
        <dbReference type="Proteomes" id="UP001293593"/>
    </source>
</evidence>
<accession>A0AAE1NAG7</accession>
<dbReference type="AlphaFoldDB" id="A0AAE1NAG7"/>
<evidence type="ECO:0000256" key="2">
    <source>
        <dbReference type="ARBA" id="ARBA00022472"/>
    </source>
</evidence>
<protein>
    <submittedName>
        <fullName evidence="4">Uncharacterized protein</fullName>
    </submittedName>
</protein>
<keyword evidence="2" id="KW-0805">Transcription regulation</keyword>
<dbReference type="PANTHER" id="PTHR13068">
    <property type="entry name" value="CGI-12 PROTEIN-RELATED"/>
    <property type="match status" value="1"/>
</dbReference>
<organism evidence="4 5">
    <name type="scientific">Acacia crassicarpa</name>
    <name type="common">northern wattle</name>
    <dbReference type="NCBI Taxonomy" id="499986"/>
    <lineage>
        <taxon>Eukaryota</taxon>
        <taxon>Viridiplantae</taxon>
        <taxon>Streptophyta</taxon>
        <taxon>Embryophyta</taxon>
        <taxon>Tracheophyta</taxon>
        <taxon>Spermatophyta</taxon>
        <taxon>Magnoliopsida</taxon>
        <taxon>eudicotyledons</taxon>
        <taxon>Gunneridae</taxon>
        <taxon>Pentapetalae</taxon>
        <taxon>rosids</taxon>
        <taxon>fabids</taxon>
        <taxon>Fabales</taxon>
        <taxon>Fabaceae</taxon>
        <taxon>Caesalpinioideae</taxon>
        <taxon>mimosoid clade</taxon>
        <taxon>Acacieae</taxon>
        <taxon>Acacia</taxon>
    </lineage>
</organism>
<gene>
    <name evidence="4" type="ORF">QN277_002339</name>
</gene>
<dbReference type="Gene3D" id="1.25.70.10">
    <property type="entry name" value="Transcription termination factor 3, mitochondrial"/>
    <property type="match status" value="1"/>
</dbReference>
<dbReference type="InterPro" id="IPR038538">
    <property type="entry name" value="MTERF_sf"/>
</dbReference>
<dbReference type="FunFam" id="1.25.70.10:FF:000026">
    <property type="entry name" value="Mitochondrial transcription termination factor family protein"/>
    <property type="match status" value="1"/>
</dbReference>
<proteinExistence type="inferred from homology"/>
<dbReference type="InterPro" id="IPR003690">
    <property type="entry name" value="MTERF"/>
</dbReference>
<dbReference type="SMART" id="SM00733">
    <property type="entry name" value="Mterf"/>
    <property type="match status" value="4"/>
</dbReference>
<dbReference type="GO" id="GO:0006353">
    <property type="term" value="P:DNA-templated transcription termination"/>
    <property type="evidence" value="ECO:0007669"/>
    <property type="project" value="UniProtKB-KW"/>
</dbReference>
<comment type="caution">
    <text evidence="4">The sequence shown here is derived from an EMBL/GenBank/DDBJ whole genome shotgun (WGS) entry which is preliminary data.</text>
</comment>
<reference evidence="4" key="1">
    <citation type="submission" date="2023-10" db="EMBL/GenBank/DDBJ databases">
        <title>Chromosome-level genome of the transformable northern wattle, Acacia crassicarpa.</title>
        <authorList>
            <person name="Massaro I."/>
            <person name="Sinha N.R."/>
            <person name="Poethig S."/>
            <person name="Leichty A.R."/>
        </authorList>
    </citation>
    <scope>NUCLEOTIDE SEQUENCE</scope>
    <source>
        <strain evidence="4">Acra3RX</strain>
        <tissue evidence="4">Leaf</tissue>
    </source>
</reference>
<evidence type="ECO:0000256" key="3">
    <source>
        <dbReference type="ARBA" id="ARBA00022946"/>
    </source>
</evidence>